<dbReference type="Gene3D" id="3.40.33.10">
    <property type="entry name" value="CAP"/>
    <property type="match status" value="1"/>
</dbReference>
<comment type="caution">
    <text evidence="3">The sequence shown here is derived from an EMBL/GenBank/DDBJ whole genome shotgun (WGS) entry which is preliminary data.</text>
</comment>
<gene>
    <name evidence="3" type="ORF">EC957_009520</name>
</gene>
<evidence type="ECO:0000259" key="2">
    <source>
        <dbReference type="SMART" id="SM00198"/>
    </source>
</evidence>
<feature type="signal peptide" evidence="1">
    <location>
        <begin position="1"/>
        <end position="31"/>
    </location>
</feature>
<dbReference type="PRINTS" id="PR00837">
    <property type="entry name" value="V5TPXLIKE"/>
</dbReference>
<name>A0A9P6JX99_9FUNG</name>
<proteinExistence type="predicted"/>
<dbReference type="InterPro" id="IPR035940">
    <property type="entry name" value="CAP_sf"/>
</dbReference>
<feature type="chain" id="PRO_5040449544" description="SCP domain-containing protein" evidence="1">
    <location>
        <begin position="32"/>
        <end position="221"/>
    </location>
</feature>
<accession>A0A9P6JX99</accession>
<keyword evidence="1" id="KW-0732">Signal</keyword>
<sequence length="221" mass="24558">MVAKNLLLRTRLTTLLLVVGSALFLVSPTFANEAVSVPANTVDFQAPVKDAPPAVAATSLADPGITPLTDAQIEEILDEHNMFRARHRAPALEWDAFLARDAERALGNCRPFSSRSRYGRNEFTSVETDFYLAVETWYAQIQGYDFEDPSQSTQNSGTFSQLVWKNSKRIGCAVKECLSNEDGEDGGYSSFVHLCEYDPPGNIVTRLYTLYKKNVLPARKI</sequence>
<evidence type="ECO:0000313" key="3">
    <source>
        <dbReference type="EMBL" id="KAF9536854.1"/>
    </source>
</evidence>
<dbReference type="Pfam" id="PF00188">
    <property type="entry name" value="CAP"/>
    <property type="match status" value="1"/>
</dbReference>
<feature type="domain" description="SCP" evidence="2">
    <location>
        <begin position="71"/>
        <end position="205"/>
    </location>
</feature>
<evidence type="ECO:0000256" key="1">
    <source>
        <dbReference type="SAM" id="SignalP"/>
    </source>
</evidence>
<dbReference type="AlphaFoldDB" id="A0A9P6JX99"/>
<dbReference type="EMBL" id="JAAAXW010000527">
    <property type="protein sequence ID" value="KAF9536854.1"/>
    <property type="molecule type" value="Genomic_DNA"/>
</dbReference>
<dbReference type="Proteomes" id="UP000723463">
    <property type="component" value="Unassembled WGS sequence"/>
</dbReference>
<dbReference type="PANTHER" id="PTHR10334">
    <property type="entry name" value="CYSTEINE-RICH SECRETORY PROTEIN-RELATED"/>
    <property type="match status" value="1"/>
</dbReference>
<dbReference type="InterPro" id="IPR014044">
    <property type="entry name" value="CAP_dom"/>
</dbReference>
<dbReference type="SMART" id="SM00198">
    <property type="entry name" value="SCP"/>
    <property type="match status" value="1"/>
</dbReference>
<dbReference type="SUPFAM" id="SSF55797">
    <property type="entry name" value="PR-1-like"/>
    <property type="match status" value="1"/>
</dbReference>
<dbReference type="InterPro" id="IPR001283">
    <property type="entry name" value="CRISP-related"/>
</dbReference>
<keyword evidence="4" id="KW-1185">Reference proteome</keyword>
<protein>
    <recommendedName>
        <fullName evidence="2">SCP domain-containing protein</fullName>
    </recommendedName>
</protein>
<evidence type="ECO:0000313" key="4">
    <source>
        <dbReference type="Proteomes" id="UP000723463"/>
    </source>
</evidence>
<organism evidence="3 4">
    <name type="scientific">Mortierella hygrophila</name>
    <dbReference type="NCBI Taxonomy" id="979708"/>
    <lineage>
        <taxon>Eukaryota</taxon>
        <taxon>Fungi</taxon>
        <taxon>Fungi incertae sedis</taxon>
        <taxon>Mucoromycota</taxon>
        <taxon>Mortierellomycotina</taxon>
        <taxon>Mortierellomycetes</taxon>
        <taxon>Mortierellales</taxon>
        <taxon>Mortierellaceae</taxon>
        <taxon>Mortierella</taxon>
    </lineage>
</organism>
<reference evidence="3" key="1">
    <citation type="journal article" date="2020" name="Fungal Divers.">
        <title>Resolving the Mortierellaceae phylogeny through synthesis of multi-gene phylogenetics and phylogenomics.</title>
        <authorList>
            <person name="Vandepol N."/>
            <person name="Liber J."/>
            <person name="Desiro A."/>
            <person name="Na H."/>
            <person name="Kennedy M."/>
            <person name="Barry K."/>
            <person name="Grigoriev I.V."/>
            <person name="Miller A.N."/>
            <person name="O'Donnell K."/>
            <person name="Stajich J.E."/>
            <person name="Bonito G."/>
        </authorList>
    </citation>
    <scope>NUCLEOTIDE SEQUENCE</scope>
    <source>
        <strain evidence="3">NRRL 2591</strain>
    </source>
</reference>